<evidence type="ECO:0000313" key="1">
    <source>
        <dbReference type="EMBL" id="EJD32700.1"/>
    </source>
</evidence>
<organism evidence="1 2">
    <name type="scientific">Auricularia subglabra (strain TFB-10046 / SS5)</name>
    <name type="common">White-rot fungus</name>
    <name type="synonym">Auricularia delicata (strain TFB10046)</name>
    <dbReference type="NCBI Taxonomy" id="717982"/>
    <lineage>
        <taxon>Eukaryota</taxon>
        <taxon>Fungi</taxon>
        <taxon>Dikarya</taxon>
        <taxon>Basidiomycota</taxon>
        <taxon>Agaricomycotina</taxon>
        <taxon>Agaricomycetes</taxon>
        <taxon>Auriculariales</taxon>
        <taxon>Auriculariaceae</taxon>
        <taxon>Auricularia</taxon>
    </lineage>
</organism>
<dbReference type="InParanoid" id="J0WLN7"/>
<dbReference type="Proteomes" id="UP000006514">
    <property type="component" value="Unassembled WGS sequence"/>
</dbReference>
<sequence length="109" mass="11558">MSHLLTKSPRRSNLPQDLVQAVSSGSGRRLVLSTALRLFLLQSPRATPPTVPPTQCTVNAQVPLAIRSDDAAPPPAARVQPECCKPLQDMLLSKICCSTRSVAALVGTS</sequence>
<reference evidence="2" key="1">
    <citation type="journal article" date="2012" name="Science">
        <title>The Paleozoic origin of enzymatic lignin decomposition reconstructed from 31 fungal genomes.</title>
        <authorList>
            <person name="Floudas D."/>
            <person name="Binder M."/>
            <person name="Riley R."/>
            <person name="Barry K."/>
            <person name="Blanchette R.A."/>
            <person name="Henrissat B."/>
            <person name="Martinez A.T."/>
            <person name="Otillar R."/>
            <person name="Spatafora J.W."/>
            <person name="Yadav J.S."/>
            <person name="Aerts A."/>
            <person name="Benoit I."/>
            <person name="Boyd A."/>
            <person name="Carlson A."/>
            <person name="Copeland A."/>
            <person name="Coutinho P.M."/>
            <person name="de Vries R.P."/>
            <person name="Ferreira P."/>
            <person name="Findley K."/>
            <person name="Foster B."/>
            <person name="Gaskell J."/>
            <person name="Glotzer D."/>
            <person name="Gorecki P."/>
            <person name="Heitman J."/>
            <person name="Hesse C."/>
            <person name="Hori C."/>
            <person name="Igarashi K."/>
            <person name="Jurgens J.A."/>
            <person name="Kallen N."/>
            <person name="Kersten P."/>
            <person name="Kohler A."/>
            <person name="Kuees U."/>
            <person name="Kumar T.K.A."/>
            <person name="Kuo A."/>
            <person name="LaButti K."/>
            <person name="Larrondo L.F."/>
            <person name="Lindquist E."/>
            <person name="Ling A."/>
            <person name="Lombard V."/>
            <person name="Lucas S."/>
            <person name="Lundell T."/>
            <person name="Martin R."/>
            <person name="McLaughlin D.J."/>
            <person name="Morgenstern I."/>
            <person name="Morin E."/>
            <person name="Murat C."/>
            <person name="Nagy L.G."/>
            <person name="Nolan M."/>
            <person name="Ohm R.A."/>
            <person name="Patyshakuliyeva A."/>
            <person name="Rokas A."/>
            <person name="Ruiz-Duenas F.J."/>
            <person name="Sabat G."/>
            <person name="Salamov A."/>
            <person name="Samejima M."/>
            <person name="Schmutz J."/>
            <person name="Slot J.C."/>
            <person name="St John F."/>
            <person name="Stenlid J."/>
            <person name="Sun H."/>
            <person name="Sun S."/>
            <person name="Syed K."/>
            <person name="Tsang A."/>
            <person name="Wiebenga A."/>
            <person name="Young D."/>
            <person name="Pisabarro A."/>
            <person name="Eastwood D.C."/>
            <person name="Martin F."/>
            <person name="Cullen D."/>
            <person name="Grigoriev I.V."/>
            <person name="Hibbett D.S."/>
        </authorList>
    </citation>
    <scope>NUCLEOTIDE SEQUENCE [LARGE SCALE GENOMIC DNA]</scope>
    <source>
        <strain evidence="2">TFB10046</strain>
    </source>
</reference>
<accession>J0WLN7</accession>
<keyword evidence="2" id="KW-1185">Reference proteome</keyword>
<name>J0WLN7_AURST</name>
<dbReference type="AlphaFoldDB" id="J0WLN7"/>
<proteinExistence type="predicted"/>
<evidence type="ECO:0000313" key="2">
    <source>
        <dbReference type="Proteomes" id="UP000006514"/>
    </source>
</evidence>
<dbReference type="KEGG" id="adl:AURDEDRAFT_178202"/>
<gene>
    <name evidence="1" type="ORF">AURDEDRAFT_178202</name>
</gene>
<dbReference type="EMBL" id="JH688727">
    <property type="protein sequence ID" value="EJD32700.1"/>
    <property type="molecule type" value="Genomic_DNA"/>
</dbReference>
<protein>
    <submittedName>
        <fullName evidence="1">Uncharacterized protein</fullName>
    </submittedName>
</protein>